<dbReference type="EMBL" id="JAPFFK010000012">
    <property type="protein sequence ID" value="KAJ6731578.1"/>
    <property type="molecule type" value="Genomic_DNA"/>
</dbReference>
<sequence length="53" mass="6087">MPSETRKSSSMSLGLQCTELIELHFHSRYAIFVCVIIRVVLLVIDMSHDIYCT</sequence>
<organism evidence="2 3">
    <name type="scientific">Salix purpurea</name>
    <name type="common">Purple osier willow</name>
    <dbReference type="NCBI Taxonomy" id="77065"/>
    <lineage>
        <taxon>Eukaryota</taxon>
        <taxon>Viridiplantae</taxon>
        <taxon>Streptophyta</taxon>
        <taxon>Embryophyta</taxon>
        <taxon>Tracheophyta</taxon>
        <taxon>Spermatophyta</taxon>
        <taxon>Magnoliopsida</taxon>
        <taxon>eudicotyledons</taxon>
        <taxon>Gunneridae</taxon>
        <taxon>Pentapetalae</taxon>
        <taxon>rosids</taxon>
        <taxon>fabids</taxon>
        <taxon>Malpighiales</taxon>
        <taxon>Salicaceae</taxon>
        <taxon>Saliceae</taxon>
        <taxon>Salix</taxon>
    </lineage>
</organism>
<gene>
    <name evidence="2" type="ORF">OIU79_002822</name>
</gene>
<reference evidence="2" key="1">
    <citation type="submission" date="2022-11" db="EMBL/GenBank/DDBJ databases">
        <authorList>
            <person name="Hyden B.L."/>
            <person name="Feng K."/>
            <person name="Yates T."/>
            <person name="Jawdy S."/>
            <person name="Smart L.B."/>
            <person name="Muchero W."/>
        </authorList>
    </citation>
    <scope>NUCLEOTIDE SEQUENCE</scope>
    <source>
        <tissue evidence="2">Shoot tip</tissue>
    </source>
</reference>
<evidence type="ECO:0000256" key="1">
    <source>
        <dbReference type="SAM" id="Phobius"/>
    </source>
</evidence>
<name>A0A9Q0ZEM4_SALPP</name>
<proteinExistence type="predicted"/>
<keyword evidence="1" id="KW-1133">Transmembrane helix</keyword>
<reference evidence="2" key="2">
    <citation type="journal article" date="2023" name="Int. J. Mol. Sci.">
        <title>De Novo Assembly and Annotation of 11 Diverse Shrub Willow (Salix) Genomes Reveals Novel Gene Organization in Sex-Linked Regions.</title>
        <authorList>
            <person name="Hyden B."/>
            <person name="Feng K."/>
            <person name="Yates T.B."/>
            <person name="Jawdy S."/>
            <person name="Cereghino C."/>
            <person name="Smart L.B."/>
            <person name="Muchero W."/>
        </authorList>
    </citation>
    <scope>NUCLEOTIDE SEQUENCE</scope>
    <source>
        <tissue evidence="2">Shoot tip</tissue>
    </source>
</reference>
<keyword evidence="3" id="KW-1185">Reference proteome</keyword>
<evidence type="ECO:0000313" key="2">
    <source>
        <dbReference type="EMBL" id="KAJ6731578.1"/>
    </source>
</evidence>
<keyword evidence="1" id="KW-0472">Membrane</keyword>
<accession>A0A9Q0ZEM4</accession>
<feature type="transmembrane region" description="Helical" evidence="1">
    <location>
        <begin position="29"/>
        <end position="47"/>
    </location>
</feature>
<dbReference type="Proteomes" id="UP001151532">
    <property type="component" value="Chromosome 18"/>
</dbReference>
<keyword evidence="1" id="KW-0812">Transmembrane</keyword>
<dbReference type="AlphaFoldDB" id="A0A9Q0ZEM4"/>
<evidence type="ECO:0000313" key="3">
    <source>
        <dbReference type="Proteomes" id="UP001151532"/>
    </source>
</evidence>
<protein>
    <submittedName>
        <fullName evidence="2">Uncharacterized protein</fullName>
    </submittedName>
</protein>
<comment type="caution">
    <text evidence="2">The sequence shown here is derived from an EMBL/GenBank/DDBJ whole genome shotgun (WGS) entry which is preliminary data.</text>
</comment>